<dbReference type="Proteomes" id="UP000183940">
    <property type="component" value="Unassembled WGS sequence"/>
</dbReference>
<keyword evidence="3" id="KW-1185">Reference proteome</keyword>
<organism evidence="2 3">
    <name type="scientific">Roseofilum reptotaenium AO1-A</name>
    <dbReference type="NCBI Taxonomy" id="1925591"/>
    <lineage>
        <taxon>Bacteria</taxon>
        <taxon>Bacillati</taxon>
        <taxon>Cyanobacteriota</taxon>
        <taxon>Cyanophyceae</taxon>
        <taxon>Desertifilales</taxon>
        <taxon>Desertifilaceae</taxon>
        <taxon>Roseofilum</taxon>
    </lineage>
</organism>
<dbReference type="InterPro" id="IPR000383">
    <property type="entry name" value="Xaa-Pro-like_dom"/>
</dbReference>
<dbReference type="STRING" id="1925591.BI308_22790"/>
<dbReference type="PANTHER" id="PTHR47751:SF1">
    <property type="entry name" value="SUPERFAMILY HYDROLASE, PUTATIVE (AFU_ORTHOLOGUE AFUA_2G16580)-RELATED"/>
    <property type="match status" value="1"/>
</dbReference>
<name>A0A1L9QKT8_9CYAN</name>
<sequence>MLQLSLTNNAEAANMKEVNFESNNQNLVGNLYLPDDYQEGDKLPGVVVTGAWTTVKEQMPATYAEELADRGYAVLAFDFRNWGKSGGNERQLENPANKTQDIIAAAHYLTTRPEVDTNRIGGLGICASAGYMADAAVQSDDIQAIALVAPWLHNQKIVNEIYGGEESVRSLIDLSQKAQARYETTGELSLAPAASTTDKDAIMYQVPYYTETDRGAIPEYVNQFNLASWEGWLTYDAITIADRLTKPVMIVHSQEAAIPQGAQQFYSRLSGDKQQLWLEEVTQFDFYDSPNAVTQASDAVAEYFEQTI</sequence>
<feature type="domain" description="Xaa-Pro dipeptidyl-peptidase-like" evidence="1">
    <location>
        <begin position="27"/>
        <end position="279"/>
    </location>
</feature>
<accession>A0A1L9QKT8</accession>
<evidence type="ECO:0000313" key="3">
    <source>
        <dbReference type="Proteomes" id="UP000183940"/>
    </source>
</evidence>
<dbReference type="GO" id="GO:0016787">
    <property type="term" value="F:hydrolase activity"/>
    <property type="evidence" value="ECO:0007669"/>
    <property type="project" value="UniProtKB-KW"/>
</dbReference>
<dbReference type="Pfam" id="PF02129">
    <property type="entry name" value="Peptidase_S15"/>
    <property type="match status" value="1"/>
</dbReference>
<reference evidence="2" key="1">
    <citation type="submission" date="2016-10" db="EMBL/GenBank/DDBJ databases">
        <title>CRISPR-Cas defence system in Roseofilum reptotaenium: evidence of a bacteriophage-cyanobacterium arms race in the coral black band disease.</title>
        <authorList>
            <person name="Buerger P."/>
            <person name="Wood-Charlson E.M."/>
            <person name="Weynberg K.D."/>
            <person name="Willis B."/>
            <person name="Van Oppen M.J."/>
        </authorList>
    </citation>
    <scope>NUCLEOTIDE SEQUENCE [LARGE SCALE GENOMIC DNA]</scope>
    <source>
        <strain evidence="2">AO1-A</strain>
    </source>
</reference>
<dbReference type="InterPro" id="IPR051411">
    <property type="entry name" value="Polyketide_trans_af380"/>
</dbReference>
<protein>
    <submittedName>
        <fullName evidence="2">Alpha/beta hydrolase</fullName>
    </submittedName>
</protein>
<dbReference type="EMBL" id="MLAW01000059">
    <property type="protein sequence ID" value="OJJ17412.1"/>
    <property type="molecule type" value="Genomic_DNA"/>
</dbReference>
<comment type="caution">
    <text evidence="2">The sequence shown here is derived from an EMBL/GenBank/DDBJ whole genome shotgun (WGS) entry which is preliminary data.</text>
</comment>
<dbReference type="SUPFAM" id="SSF53474">
    <property type="entry name" value="alpha/beta-Hydrolases"/>
    <property type="match status" value="1"/>
</dbReference>
<evidence type="ECO:0000313" key="2">
    <source>
        <dbReference type="EMBL" id="OJJ17412.1"/>
    </source>
</evidence>
<dbReference type="AlphaFoldDB" id="A0A1L9QKT8"/>
<gene>
    <name evidence="2" type="ORF">BI308_22790</name>
</gene>
<keyword evidence="2" id="KW-0378">Hydrolase</keyword>
<evidence type="ECO:0000259" key="1">
    <source>
        <dbReference type="Pfam" id="PF02129"/>
    </source>
</evidence>
<dbReference type="Gene3D" id="1.10.10.800">
    <property type="match status" value="1"/>
</dbReference>
<dbReference type="PANTHER" id="PTHR47751">
    <property type="entry name" value="SUPERFAMILY HYDROLASE, PUTATIVE (AFU_ORTHOLOGUE AFUA_2G16580)-RELATED"/>
    <property type="match status" value="1"/>
</dbReference>
<dbReference type="InterPro" id="IPR029058">
    <property type="entry name" value="AB_hydrolase_fold"/>
</dbReference>
<dbReference type="Gene3D" id="3.40.50.1820">
    <property type="entry name" value="alpha/beta hydrolase"/>
    <property type="match status" value="1"/>
</dbReference>
<proteinExistence type="predicted"/>